<dbReference type="EMBL" id="CP144695">
    <property type="protein sequence ID" value="WVZ04618.1"/>
    <property type="molecule type" value="Genomic_DNA"/>
</dbReference>
<dbReference type="PANTHER" id="PTHR19375">
    <property type="entry name" value="HEAT SHOCK PROTEIN 70KDA"/>
    <property type="match status" value="1"/>
</dbReference>
<evidence type="ECO:0000256" key="3">
    <source>
        <dbReference type="ARBA" id="ARBA00022840"/>
    </source>
</evidence>
<name>A0AAQ3N9K3_VIGMU</name>
<dbReference type="PRINTS" id="PR00301">
    <property type="entry name" value="HEATSHOCK70"/>
</dbReference>
<accession>A0AAQ3N9K3</accession>
<dbReference type="FunFam" id="3.30.420.40:FF:000028">
    <property type="entry name" value="heat shock 70 kDa protein-like"/>
    <property type="match status" value="1"/>
</dbReference>
<keyword evidence="3" id="KW-0067">ATP-binding</keyword>
<proteinExistence type="inferred from homology"/>
<dbReference type="AlphaFoldDB" id="A0AAQ3N9K3"/>
<evidence type="ECO:0000256" key="4">
    <source>
        <dbReference type="SAM" id="MobiDB-lite"/>
    </source>
</evidence>
<keyword evidence="2" id="KW-0547">Nucleotide-binding</keyword>
<feature type="region of interest" description="Disordered" evidence="4">
    <location>
        <begin position="14"/>
        <end position="33"/>
    </location>
</feature>
<evidence type="ECO:0000313" key="5">
    <source>
        <dbReference type="EMBL" id="WVZ04618.1"/>
    </source>
</evidence>
<dbReference type="SUPFAM" id="SSF53067">
    <property type="entry name" value="Actin-like ATPase domain"/>
    <property type="match status" value="1"/>
</dbReference>
<evidence type="ECO:0000256" key="1">
    <source>
        <dbReference type="ARBA" id="ARBA00007381"/>
    </source>
</evidence>
<gene>
    <name evidence="5" type="ORF">V8G54_017964</name>
</gene>
<organism evidence="5 6">
    <name type="scientific">Vigna mungo</name>
    <name type="common">Black gram</name>
    <name type="synonym">Phaseolus mungo</name>
    <dbReference type="NCBI Taxonomy" id="3915"/>
    <lineage>
        <taxon>Eukaryota</taxon>
        <taxon>Viridiplantae</taxon>
        <taxon>Streptophyta</taxon>
        <taxon>Embryophyta</taxon>
        <taxon>Tracheophyta</taxon>
        <taxon>Spermatophyta</taxon>
        <taxon>Magnoliopsida</taxon>
        <taxon>eudicotyledons</taxon>
        <taxon>Gunneridae</taxon>
        <taxon>Pentapetalae</taxon>
        <taxon>rosids</taxon>
        <taxon>fabids</taxon>
        <taxon>Fabales</taxon>
        <taxon>Fabaceae</taxon>
        <taxon>Papilionoideae</taxon>
        <taxon>50 kb inversion clade</taxon>
        <taxon>NPAAA clade</taxon>
        <taxon>indigoferoid/millettioid clade</taxon>
        <taxon>Phaseoleae</taxon>
        <taxon>Vigna</taxon>
    </lineage>
</organism>
<dbReference type="InterPro" id="IPR043129">
    <property type="entry name" value="ATPase_NBD"/>
</dbReference>
<comment type="similarity">
    <text evidence="1">Belongs to the heat shock protein 70 family.</text>
</comment>
<dbReference type="InterPro" id="IPR013126">
    <property type="entry name" value="Hsp_70_fam"/>
</dbReference>
<dbReference type="Proteomes" id="UP001374535">
    <property type="component" value="Chromosome 6"/>
</dbReference>
<dbReference type="GO" id="GO:0140662">
    <property type="term" value="F:ATP-dependent protein folding chaperone"/>
    <property type="evidence" value="ECO:0007669"/>
    <property type="project" value="InterPro"/>
</dbReference>
<protein>
    <recommendedName>
        <fullName evidence="7">Heat shock protein 70</fullName>
    </recommendedName>
</protein>
<dbReference type="Gene3D" id="3.30.420.40">
    <property type="match status" value="1"/>
</dbReference>
<sequence>MFVSNFLACDADPVDRNKKNDRRQKGIGNRNRPGTTYSCVAVWQQQHNRVEIIHNDQGNNTTPSCVAFTDHERLIGDAAKNQAASNPENTIFDIVVIEYILEDLKAIRIMVLEKVGKRKRES</sequence>
<evidence type="ECO:0000256" key="2">
    <source>
        <dbReference type="ARBA" id="ARBA00022741"/>
    </source>
</evidence>
<dbReference type="Pfam" id="PF00012">
    <property type="entry name" value="HSP70"/>
    <property type="match status" value="1"/>
</dbReference>
<reference evidence="5 6" key="1">
    <citation type="journal article" date="2023" name="Life. Sci Alliance">
        <title>Evolutionary insights into 3D genome organization and epigenetic landscape of Vigna mungo.</title>
        <authorList>
            <person name="Junaid A."/>
            <person name="Singh B."/>
            <person name="Bhatia S."/>
        </authorList>
    </citation>
    <scope>NUCLEOTIDE SEQUENCE [LARGE SCALE GENOMIC DNA]</scope>
    <source>
        <strain evidence="5">Urdbean</strain>
    </source>
</reference>
<keyword evidence="6" id="KW-1185">Reference proteome</keyword>
<evidence type="ECO:0000313" key="6">
    <source>
        <dbReference type="Proteomes" id="UP001374535"/>
    </source>
</evidence>
<dbReference type="GO" id="GO:0005524">
    <property type="term" value="F:ATP binding"/>
    <property type="evidence" value="ECO:0007669"/>
    <property type="project" value="UniProtKB-KW"/>
</dbReference>
<evidence type="ECO:0008006" key="7">
    <source>
        <dbReference type="Google" id="ProtNLM"/>
    </source>
</evidence>